<evidence type="ECO:0000313" key="3">
    <source>
        <dbReference type="Proteomes" id="UP001454036"/>
    </source>
</evidence>
<dbReference type="EMBL" id="BAABME010003168">
    <property type="protein sequence ID" value="GAA0157714.1"/>
    <property type="molecule type" value="Genomic_DNA"/>
</dbReference>
<dbReference type="InterPro" id="IPR025558">
    <property type="entry name" value="DUF4283"/>
</dbReference>
<name>A0AAV3Q0W1_LITER</name>
<sequence>MRLDHVCPRDGEIVIRDEDAAPIETTWGFCLIGCFTGRFPGGKAVQKVTKPWGVKVKILPYSKGWTIFRFHSEDDRDKVFNGGPYMIYGKTLMLKYIPTNGVLDADHFLDIPLWVKVYDVPLRY</sequence>
<feature type="domain" description="DUF4283" evidence="1">
    <location>
        <begin position="26"/>
        <end position="95"/>
    </location>
</feature>
<keyword evidence="3" id="KW-1185">Reference proteome</keyword>
<evidence type="ECO:0000313" key="2">
    <source>
        <dbReference type="EMBL" id="GAA0157714.1"/>
    </source>
</evidence>
<gene>
    <name evidence="2" type="ORF">LIER_14921</name>
</gene>
<dbReference type="Proteomes" id="UP001454036">
    <property type="component" value="Unassembled WGS sequence"/>
</dbReference>
<dbReference type="PANTHER" id="PTHR31286:SF168">
    <property type="entry name" value="DUF4283 DOMAIN-CONTAINING PROTEIN"/>
    <property type="match status" value="1"/>
</dbReference>
<proteinExistence type="predicted"/>
<accession>A0AAV3Q0W1</accession>
<dbReference type="InterPro" id="IPR040256">
    <property type="entry name" value="At4g02000-like"/>
</dbReference>
<dbReference type="AlphaFoldDB" id="A0AAV3Q0W1"/>
<comment type="caution">
    <text evidence="2">The sequence shown here is derived from an EMBL/GenBank/DDBJ whole genome shotgun (WGS) entry which is preliminary data.</text>
</comment>
<organism evidence="2 3">
    <name type="scientific">Lithospermum erythrorhizon</name>
    <name type="common">Purple gromwell</name>
    <name type="synonym">Lithospermum officinale var. erythrorhizon</name>
    <dbReference type="NCBI Taxonomy" id="34254"/>
    <lineage>
        <taxon>Eukaryota</taxon>
        <taxon>Viridiplantae</taxon>
        <taxon>Streptophyta</taxon>
        <taxon>Embryophyta</taxon>
        <taxon>Tracheophyta</taxon>
        <taxon>Spermatophyta</taxon>
        <taxon>Magnoliopsida</taxon>
        <taxon>eudicotyledons</taxon>
        <taxon>Gunneridae</taxon>
        <taxon>Pentapetalae</taxon>
        <taxon>asterids</taxon>
        <taxon>lamiids</taxon>
        <taxon>Boraginales</taxon>
        <taxon>Boraginaceae</taxon>
        <taxon>Boraginoideae</taxon>
        <taxon>Lithospermeae</taxon>
        <taxon>Lithospermum</taxon>
    </lineage>
</organism>
<dbReference type="PANTHER" id="PTHR31286">
    <property type="entry name" value="GLYCINE-RICH CELL WALL STRUCTURAL PROTEIN 1.8-LIKE"/>
    <property type="match status" value="1"/>
</dbReference>
<dbReference type="Pfam" id="PF14111">
    <property type="entry name" value="DUF4283"/>
    <property type="match status" value="1"/>
</dbReference>
<evidence type="ECO:0000259" key="1">
    <source>
        <dbReference type="Pfam" id="PF14111"/>
    </source>
</evidence>
<reference evidence="2 3" key="1">
    <citation type="submission" date="2024-01" db="EMBL/GenBank/DDBJ databases">
        <title>The complete chloroplast genome sequence of Lithospermum erythrorhizon: insights into the phylogenetic relationship among Boraginaceae species and the maternal lineages of purple gromwells.</title>
        <authorList>
            <person name="Okada T."/>
            <person name="Watanabe K."/>
        </authorList>
    </citation>
    <scope>NUCLEOTIDE SEQUENCE [LARGE SCALE GENOMIC DNA]</scope>
</reference>
<protein>
    <recommendedName>
        <fullName evidence="1">DUF4283 domain-containing protein</fullName>
    </recommendedName>
</protein>